<dbReference type="SUPFAM" id="SSF53098">
    <property type="entry name" value="Ribonuclease H-like"/>
    <property type="match status" value="1"/>
</dbReference>
<proteinExistence type="predicted"/>
<dbReference type="EMBL" id="LR743510">
    <property type="protein sequence ID" value="CAA2137611.1"/>
    <property type="molecule type" value="Genomic_DNA"/>
</dbReference>
<evidence type="ECO:0000313" key="2">
    <source>
        <dbReference type="EMBL" id="CAA2137611.1"/>
    </source>
</evidence>
<dbReference type="GO" id="GO:0003676">
    <property type="term" value="F:nucleic acid binding"/>
    <property type="evidence" value="ECO:0007669"/>
    <property type="project" value="InterPro"/>
</dbReference>
<name>A0A679JXR3_9HYPH</name>
<sequence length="295" mass="32995">MLDIDPEIIAAALDRHDDYRVLRRHKPRHTFDDPGAVEVKNGLILDLETTGLDPVYHEVIEIGLLPFTYAVDGRIVSAGKPYGSFQQPFGPILPEITRLTGIDPAMVENHMIDSSRVEAMVETADLVIAHNAGFDRPFAEDLCPLLAKKAWACSLTQVPWAAEGMGGKLSYIASDFGLIYSAHRAVDDCLATLEILSRPLPRSGRTGFDHLLSQAFEPIYRVKAVRAPYEAKASLKARGYRWDDGRTSNLKCWFKDLPEAEVGTEFAFLRLEIYQYDADIPVVQITPYDRFSGRL</sequence>
<accession>A0A679JXR3</accession>
<dbReference type="InterPro" id="IPR013520">
    <property type="entry name" value="Ribonucl_H"/>
</dbReference>
<gene>
    <name evidence="2" type="primary">polC_1</name>
    <name evidence="2" type="ORF">MBLL_00742</name>
</gene>
<dbReference type="InterPro" id="IPR012337">
    <property type="entry name" value="RNaseH-like_sf"/>
</dbReference>
<organism evidence="2">
    <name type="scientific">Methylobacterium bullatum</name>
    <dbReference type="NCBI Taxonomy" id="570505"/>
    <lineage>
        <taxon>Bacteria</taxon>
        <taxon>Pseudomonadati</taxon>
        <taxon>Pseudomonadota</taxon>
        <taxon>Alphaproteobacteria</taxon>
        <taxon>Hyphomicrobiales</taxon>
        <taxon>Methylobacteriaceae</taxon>
        <taxon>Methylobacterium</taxon>
    </lineage>
</organism>
<dbReference type="CDD" id="cd06127">
    <property type="entry name" value="DEDDh"/>
    <property type="match status" value="1"/>
</dbReference>
<dbReference type="EC" id="2.7.7.7" evidence="2"/>
<dbReference type="SMART" id="SM00479">
    <property type="entry name" value="EXOIII"/>
    <property type="match status" value="1"/>
</dbReference>
<dbReference type="GO" id="GO:0004527">
    <property type="term" value="F:exonuclease activity"/>
    <property type="evidence" value="ECO:0007669"/>
    <property type="project" value="UniProtKB-ARBA"/>
</dbReference>
<reference evidence="2" key="1">
    <citation type="submission" date="2019-12" db="EMBL/GenBank/DDBJ databases">
        <authorList>
            <person name="Cremers G."/>
        </authorList>
    </citation>
    <scope>NUCLEOTIDE SEQUENCE</scope>
    <source>
        <strain evidence="2">Mbul2</strain>
        <plasmid evidence="2">1</plasmid>
    </source>
</reference>
<keyword evidence="2" id="KW-0808">Transferase</keyword>
<protein>
    <submittedName>
        <fullName evidence="2">DNA polymerase III PolC-type</fullName>
        <ecNumber evidence="2">2.7.7.7</ecNumber>
    </submittedName>
</protein>
<dbReference type="NCBIfam" id="NF006615">
    <property type="entry name" value="PRK09182.1"/>
    <property type="match status" value="1"/>
</dbReference>
<evidence type="ECO:0000259" key="1">
    <source>
        <dbReference type="SMART" id="SM00479"/>
    </source>
</evidence>
<dbReference type="AlphaFoldDB" id="A0A679JXR3"/>
<feature type="domain" description="Exonuclease" evidence="1">
    <location>
        <begin position="41"/>
        <end position="205"/>
    </location>
</feature>
<dbReference type="InterPro" id="IPR036397">
    <property type="entry name" value="RNaseH_sf"/>
</dbReference>
<dbReference type="Gene3D" id="3.30.420.10">
    <property type="entry name" value="Ribonuclease H-like superfamily/Ribonuclease H"/>
    <property type="match status" value="1"/>
</dbReference>
<dbReference type="Pfam" id="PF00929">
    <property type="entry name" value="RNase_T"/>
    <property type="match status" value="1"/>
</dbReference>
<keyword evidence="2" id="KW-0614">Plasmid</keyword>
<geneLocation type="plasmid" evidence="2">
    <name>1</name>
</geneLocation>
<dbReference type="GO" id="GO:0003887">
    <property type="term" value="F:DNA-directed DNA polymerase activity"/>
    <property type="evidence" value="ECO:0007669"/>
    <property type="project" value="UniProtKB-EC"/>
</dbReference>
<keyword evidence="2" id="KW-0548">Nucleotidyltransferase</keyword>